<reference evidence="1" key="1">
    <citation type="submission" date="2023-05" db="EMBL/GenBank/DDBJ databases">
        <authorList>
            <person name="Huff M."/>
        </authorList>
    </citation>
    <scope>NUCLEOTIDE SEQUENCE</scope>
</reference>
<evidence type="ECO:0000313" key="2">
    <source>
        <dbReference type="Proteomes" id="UP000834106"/>
    </source>
</evidence>
<dbReference type="AlphaFoldDB" id="A0AAD2ABM7"/>
<proteinExistence type="predicted"/>
<dbReference type="InterPro" id="IPR012340">
    <property type="entry name" value="NA-bd_OB-fold"/>
</dbReference>
<gene>
    <name evidence="1" type="ORF">FPE_LOCUS32613</name>
</gene>
<evidence type="ECO:0008006" key="3">
    <source>
        <dbReference type="Google" id="ProtNLM"/>
    </source>
</evidence>
<organism evidence="1 2">
    <name type="scientific">Fraxinus pennsylvanica</name>
    <dbReference type="NCBI Taxonomy" id="56036"/>
    <lineage>
        <taxon>Eukaryota</taxon>
        <taxon>Viridiplantae</taxon>
        <taxon>Streptophyta</taxon>
        <taxon>Embryophyta</taxon>
        <taxon>Tracheophyta</taxon>
        <taxon>Spermatophyta</taxon>
        <taxon>Magnoliopsida</taxon>
        <taxon>eudicotyledons</taxon>
        <taxon>Gunneridae</taxon>
        <taxon>Pentapetalae</taxon>
        <taxon>asterids</taxon>
        <taxon>lamiids</taxon>
        <taxon>Lamiales</taxon>
        <taxon>Oleaceae</taxon>
        <taxon>Oleeae</taxon>
        <taxon>Fraxinus</taxon>
    </lineage>
</organism>
<evidence type="ECO:0000313" key="1">
    <source>
        <dbReference type="EMBL" id="CAI9785183.1"/>
    </source>
</evidence>
<accession>A0AAD2ABM7</accession>
<protein>
    <recommendedName>
        <fullName evidence="3">Replication factor A C-terminal domain-containing protein</fullName>
    </recommendedName>
</protein>
<sequence length="111" mass="12087">METSSQRVSLLSSSTVYMVSGDLEMGNAEIRTIDQLTSAGEVGSFWVLATVCSIETEHKWWYLSCKRCPKKVNCVGTRFYCEKCDRFDNSGHPRLNVVVGDGGGGAASLAV</sequence>
<dbReference type="Proteomes" id="UP000834106">
    <property type="component" value="Chromosome 21"/>
</dbReference>
<dbReference type="EMBL" id="OU503056">
    <property type="protein sequence ID" value="CAI9785183.1"/>
    <property type="molecule type" value="Genomic_DNA"/>
</dbReference>
<dbReference type="SUPFAM" id="SSF50249">
    <property type="entry name" value="Nucleic acid-binding proteins"/>
    <property type="match status" value="1"/>
</dbReference>
<keyword evidence="2" id="KW-1185">Reference proteome</keyword>
<name>A0AAD2ABM7_9LAMI</name>
<dbReference type="Gene3D" id="2.40.50.140">
    <property type="entry name" value="Nucleic acid-binding proteins"/>
    <property type="match status" value="1"/>
</dbReference>